<comment type="caution">
    <text evidence="1">The sequence shown here is derived from an EMBL/GenBank/DDBJ whole genome shotgun (WGS) entry which is preliminary data.</text>
</comment>
<protein>
    <submittedName>
        <fullName evidence="1">Uncharacterized protein</fullName>
    </submittedName>
</protein>
<dbReference type="Proteomes" id="UP000295636">
    <property type="component" value="Unassembled WGS sequence"/>
</dbReference>
<evidence type="ECO:0000313" key="1">
    <source>
        <dbReference type="EMBL" id="TDG00111.1"/>
    </source>
</evidence>
<sequence length="65" mass="7401">MAALNALSATILHGSVREEQIAAGSFLNFLVMIIPFYTENEFGQINREKGWFLSTNVMFAWRFLS</sequence>
<reference evidence="1 2" key="1">
    <citation type="submission" date="2019-03" db="EMBL/GenBank/DDBJ databases">
        <title>This is whole genome sequence of Paenibacillus sp MS74 strain.</title>
        <authorList>
            <person name="Trinh H.N."/>
        </authorList>
    </citation>
    <scope>NUCLEOTIDE SEQUENCE [LARGE SCALE GENOMIC DNA]</scope>
    <source>
        <strain evidence="1 2">MS74</strain>
    </source>
</reference>
<accession>A0A4R5KYH5</accession>
<dbReference type="EMBL" id="SMRT01000001">
    <property type="protein sequence ID" value="TDG00111.1"/>
    <property type="molecule type" value="Genomic_DNA"/>
</dbReference>
<name>A0A4R5KYH5_9BACL</name>
<gene>
    <name evidence="1" type="ORF">E1757_00190</name>
</gene>
<dbReference type="RefSeq" id="WP_133224802.1">
    <property type="nucleotide sequence ID" value="NZ_SMRT01000001.1"/>
</dbReference>
<evidence type="ECO:0000313" key="2">
    <source>
        <dbReference type="Proteomes" id="UP000295636"/>
    </source>
</evidence>
<keyword evidence="2" id="KW-1185">Reference proteome</keyword>
<organism evidence="1 2">
    <name type="scientific">Paenibacillus piri</name>
    <dbReference type="NCBI Taxonomy" id="2547395"/>
    <lineage>
        <taxon>Bacteria</taxon>
        <taxon>Bacillati</taxon>
        <taxon>Bacillota</taxon>
        <taxon>Bacilli</taxon>
        <taxon>Bacillales</taxon>
        <taxon>Paenibacillaceae</taxon>
        <taxon>Paenibacillus</taxon>
    </lineage>
</organism>
<dbReference type="AlphaFoldDB" id="A0A4R5KYH5"/>
<proteinExistence type="predicted"/>